<feature type="region of interest" description="Disordered" evidence="1">
    <location>
        <begin position="41"/>
        <end position="81"/>
    </location>
</feature>
<dbReference type="InterPro" id="IPR052759">
    <property type="entry name" value="Metalloprotease_M4"/>
</dbReference>
<gene>
    <name evidence="3" type="ORF">APX70_04491</name>
</gene>
<comment type="caution">
    <text evidence="3">The sequence shown here is derived from an EMBL/GenBank/DDBJ whole genome shotgun (WGS) entry which is preliminary data.</text>
</comment>
<dbReference type="GO" id="GO:0004222">
    <property type="term" value="F:metalloendopeptidase activity"/>
    <property type="evidence" value="ECO:0007669"/>
    <property type="project" value="InterPro"/>
</dbReference>
<dbReference type="Gene3D" id="3.10.170.10">
    <property type="match status" value="1"/>
</dbReference>
<accession>A0A3M2U565</accession>
<proteinExistence type="predicted"/>
<dbReference type="AlphaFoldDB" id="A0A3M2U565"/>
<evidence type="ECO:0000259" key="2">
    <source>
        <dbReference type="Pfam" id="PF01447"/>
    </source>
</evidence>
<evidence type="ECO:0000256" key="1">
    <source>
        <dbReference type="SAM" id="MobiDB-lite"/>
    </source>
</evidence>
<evidence type="ECO:0000313" key="4">
    <source>
        <dbReference type="Proteomes" id="UP000282378"/>
    </source>
</evidence>
<feature type="domain" description="Peptidase M4" evidence="2">
    <location>
        <begin position="62"/>
        <end position="153"/>
    </location>
</feature>
<dbReference type="InterPro" id="IPR013856">
    <property type="entry name" value="Peptidase_M4_domain"/>
</dbReference>
<dbReference type="Pfam" id="PF01447">
    <property type="entry name" value="Peptidase_M4"/>
    <property type="match status" value="1"/>
</dbReference>
<dbReference type="Proteomes" id="UP000282378">
    <property type="component" value="Unassembled WGS sequence"/>
</dbReference>
<dbReference type="SUPFAM" id="SSF55486">
    <property type="entry name" value="Metalloproteases ('zincins'), catalytic domain"/>
    <property type="match status" value="1"/>
</dbReference>
<evidence type="ECO:0000313" key="3">
    <source>
        <dbReference type="EMBL" id="RML22159.1"/>
    </source>
</evidence>
<reference evidence="3 4" key="1">
    <citation type="submission" date="2018-08" db="EMBL/GenBank/DDBJ databases">
        <title>Recombination of ecologically and evolutionarily significant loci maintains genetic cohesion in the Pseudomonas syringae species complex.</title>
        <authorList>
            <person name="Dillon M."/>
            <person name="Thakur S."/>
            <person name="Almeida R.N.D."/>
            <person name="Weir B.S."/>
            <person name="Guttman D.S."/>
        </authorList>
    </citation>
    <scope>NUCLEOTIDE SEQUENCE [LARGE SCALE GENOMIC DNA]</scope>
    <source>
        <strain evidence="3 4">88_10</strain>
    </source>
</reference>
<protein>
    <submittedName>
        <fullName evidence="3">Putative Thermolysin metallopeptidase</fullName>
    </submittedName>
</protein>
<dbReference type="EMBL" id="RBNL01004848">
    <property type="protein sequence ID" value="RML22159.1"/>
    <property type="molecule type" value="Genomic_DNA"/>
</dbReference>
<feature type="compositionally biased region" description="Basic and acidic residues" evidence="1">
    <location>
        <begin position="43"/>
        <end position="60"/>
    </location>
</feature>
<feature type="non-terminal residue" evidence="3">
    <location>
        <position position="155"/>
    </location>
</feature>
<sequence length="155" mass="16726">MERMAQSPKNLISARAIANLTSSSAFLASRLSARAMPSMHAIKSPDGKKHRAIHDAKGTDDLPGVIVRKEGQAPTGDKAADEAYDGSGDVYDFYAQLFERNSLDDNGMSLVSTVHVAEVDFNGDHVPLSNAYWNGSQMAYGDGDDLVFKRFTGSL</sequence>
<dbReference type="PANTHER" id="PTHR43579:SF1">
    <property type="entry name" value="NEUTRAL METALLOPROTEINASE"/>
    <property type="match status" value="1"/>
</dbReference>
<name>A0A3M2U565_PSEYM</name>
<dbReference type="PANTHER" id="PTHR43579">
    <property type="match status" value="1"/>
</dbReference>
<organism evidence="3 4">
    <name type="scientific">Pseudomonas syringae pv. maculicola</name>
    <dbReference type="NCBI Taxonomy" id="59511"/>
    <lineage>
        <taxon>Bacteria</taxon>
        <taxon>Pseudomonadati</taxon>
        <taxon>Pseudomonadota</taxon>
        <taxon>Gammaproteobacteria</taxon>
        <taxon>Pseudomonadales</taxon>
        <taxon>Pseudomonadaceae</taxon>
        <taxon>Pseudomonas</taxon>
    </lineage>
</organism>